<feature type="compositionally biased region" description="Basic and acidic residues" evidence="1">
    <location>
        <begin position="1"/>
        <end position="16"/>
    </location>
</feature>
<protein>
    <submittedName>
        <fullName evidence="2">22452_t:CDS:1</fullName>
    </submittedName>
</protein>
<dbReference type="Proteomes" id="UP000789901">
    <property type="component" value="Unassembled WGS sequence"/>
</dbReference>
<proteinExistence type="predicted"/>
<feature type="compositionally biased region" description="Basic and acidic residues" evidence="1">
    <location>
        <begin position="29"/>
        <end position="41"/>
    </location>
</feature>
<feature type="region of interest" description="Disordered" evidence="1">
    <location>
        <begin position="1"/>
        <end position="42"/>
    </location>
</feature>
<evidence type="ECO:0000313" key="3">
    <source>
        <dbReference type="Proteomes" id="UP000789901"/>
    </source>
</evidence>
<accession>A0ABN7VKU0</accession>
<evidence type="ECO:0000313" key="2">
    <source>
        <dbReference type="EMBL" id="CAG8782676.1"/>
    </source>
</evidence>
<keyword evidence="3" id="KW-1185">Reference proteome</keyword>
<sequence length="186" mass="22027">MAIRKSDIEDRRREDSEMPTINKKRKHGEQKDHLDEQDQNSRLELILLETDMTSTIQSEDKSEYLSEEVIEVDEQSVENEIFNKYLLEEIEINKTEEQQINDETRNETTVQRKMSYKTLEEIKNYLEKDECITEKIVVPITNQNEVKDTIVQLHKIFSITKAPDFIFNMLSLPDAIWDIISKKLTC</sequence>
<name>A0ABN7VKU0_GIGMA</name>
<organism evidence="2 3">
    <name type="scientific">Gigaspora margarita</name>
    <dbReference type="NCBI Taxonomy" id="4874"/>
    <lineage>
        <taxon>Eukaryota</taxon>
        <taxon>Fungi</taxon>
        <taxon>Fungi incertae sedis</taxon>
        <taxon>Mucoromycota</taxon>
        <taxon>Glomeromycotina</taxon>
        <taxon>Glomeromycetes</taxon>
        <taxon>Diversisporales</taxon>
        <taxon>Gigasporaceae</taxon>
        <taxon>Gigaspora</taxon>
    </lineage>
</organism>
<evidence type="ECO:0000256" key="1">
    <source>
        <dbReference type="SAM" id="MobiDB-lite"/>
    </source>
</evidence>
<reference evidence="2 3" key="1">
    <citation type="submission" date="2021-06" db="EMBL/GenBank/DDBJ databases">
        <authorList>
            <person name="Kallberg Y."/>
            <person name="Tangrot J."/>
            <person name="Rosling A."/>
        </authorList>
    </citation>
    <scope>NUCLEOTIDE SEQUENCE [LARGE SCALE GENOMIC DNA]</scope>
    <source>
        <strain evidence="2 3">120-4 pot B 10/14</strain>
    </source>
</reference>
<comment type="caution">
    <text evidence="2">The sequence shown here is derived from an EMBL/GenBank/DDBJ whole genome shotgun (WGS) entry which is preliminary data.</text>
</comment>
<gene>
    <name evidence="2" type="ORF">GMARGA_LOCUS19958</name>
</gene>
<dbReference type="EMBL" id="CAJVQB010017090">
    <property type="protein sequence ID" value="CAG8782676.1"/>
    <property type="molecule type" value="Genomic_DNA"/>
</dbReference>